<name>A0A5R8PL29_9NOCA</name>
<dbReference type="CDD" id="cd09873">
    <property type="entry name" value="PIN_Pae0151-like"/>
    <property type="match status" value="1"/>
</dbReference>
<evidence type="ECO:0000313" key="8">
    <source>
        <dbReference type="EMBL" id="TLG17953.1"/>
    </source>
</evidence>
<evidence type="ECO:0000256" key="5">
    <source>
        <dbReference type="ARBA" id="ARBA00022842"/>
    </source>
</evidence>
<evidence type="ECO:0000256" key="1">
    <source>
        <dbReference type="ARBA" id="ARBA00022649"/>
    </source>
</evidence>
<comment type="caution">
    <text evidence="8">The sequence shown here is derived from an EMBL/GenBank/DDBJ whole genome shotgun (WGS) entry which is preliminary data.</text>
</comment>
<dbReference type="Gene3D" id="3.40.50.1010">
    <property type="entry name" value="5'-nuclease"/>
    <property type="match status" value="1"/>
</dbReference>
<dbReference type="GO" id="GO:0016787">
    <property type="term" value="F:hydrolase activity"/>
    <property type="evidence" value="ECO:0007669"/>
    <property type="project" value="UniProtKB-KW"/>
</dbReference>
<evidence type="ECO:0000259" key="7">
    <source>
        <dbReference type="Pfam" id="PF01850"/>
    </source>
</evidence>
<comment type="cofactor">
    <cofactor evidence="6">
        <name>Mg(2+)</name>
        <dbReference type="ChEBI" id="CHEBI:18420"/>
    </cofactor>
</comment>
<dbReference type="GO" id="GO:0004540">
    <property type="term" value="F:RNA nuclease activity"/>
    <property type="evidence" value="ECO:0007669"/>
    <property type="project" value="InterPro"/>
</dbReference>
<protein>
    <recommendedName>
        <fullName evidence="6">Ribonuclease VapC</fullName>
        <shortName evidence="6">RNase VapC</shortName>
        <ecNumber evidence="6">3.1.-.-</ecNumber>
    </recommendedName>
    <alternativeName>
        <fullName evidence="6">Toxin VapC</fullName>
    </alternativeName>
</protein>
<dbReference type="Pfam" id="PF01850">
    <property type="entry name" value="PIN"/>
    <property type="match status" value="1"/>
</dbReference>
<keyword evidence="2 6" id="KW-0540">Nuclease</keyword>
<dbReference type="PANTHER" id="PTHR35901">
    <property type="entry name" value="RIBONUCLEASE VAPC3"/>
    <property type="match status" value="1"/>
</dbReference>
<dbReference type="InterPro" id="IPR002716">
    <property type="entry name" value="PIN_dom"/>
</dbReference>
<dbReference type="InterPro" id="IPR044153">
    <property type="entry name" value="PIN_Pae0151-like"/>
</dbReference>
<dbReference type="GO" id="GO:0000287">
    <property type="term" value="F:magnesium ion binding"/>
    <property type="evidence" value="ECO:0007669"/>
    <property type="project" value="UniProtKB-UniRule"/>
</dbReference>
<dbReference type="RefSeq" id="WP_138454707.1">
    <property type="nucleotide sequence ID" value="NZ_VBUU01000001.1"/>
</dbReference>
<dbReference type="InterPro" id="IPR022907">
    <property type="entry name" value="VapC_family"/>
</dbReference>
<organism evidence="8 9">
    <name type="scientific">Nocardia cyriacigeorgica</name>
    <dbReference type="NCBI Taxonomy" id="135487"/>
    <lineage>
        <taxon>Bacteria</taxon>
        <taxon>Bacillati</taxon>
        <taxon>Actinomycetota</taxon>
        <taxon>Actinomycetes</taxon>
        <taxon>Mycobacteriales</taxon>
        <taxon>Nocardiaceae</taxon>
        <taxon>Nocardia</taxon>
    </lineage>
</organism>
<dbReference type="AlphaFoldDB" id="A0A5R8PL29"/>
<proteinExistence type="inferred from homology"/>
<dbReference type="Proteomes" id="UP000308349">
    <property type="component" value="Unassembled WGS sequence"/>
</dbReference>
<evidence type="ECO:0000256" key="6">
    <source>
        <dbReference type="HAMAP-Rule" id="MF_00265"/>
    </source>
</evidence>
<sequence>MIVVDASVMVMALTSPTAQGDAARLAMLGDDDWAAPGHMPLEVLRTMHKAVLRNQLTAHDADAAAAALAAMQIRYVDTDDIMLRSVWAMRHNISIYDAAYLTVAVLNDAQLITFDARLAKAAAHTEPDIQVILL</sequence>
<dbReference type="OrthoDB" id="4377304at2"/>
<comment type="similarity">
    <text evidence="6">Belongs to the PINc/VapC protein family.</text>
</comment>
<gene>
    <name evidence="6" type="primary">vapC</name>
    <name evidence="8" type="ORF">FEK35_02190</name>
</gene>
<evidence type="ECO:0000256" key="3">
    <source>
        <dbReference type="ARBA" id="ARBA00022723"/>
    </source>
</evidence>
<comment type="function">
    <text evidence="6">Toxic component of a toxin-antitoxin (TA) system. An RNase.</text>
</comment>
<feature type="domain" description="PIN" evidence="7">
    <location>
        <begin position="2"/>
        <end position="122"/>
    </location>
</feature>
<dbReference type="PANTHER" id="PTHR35901:SF1">
    <property type="entry name" value="EXONUCLEASE VAPC9"/>
    <property type="match status" value="1"/>
</dbReference>
<keyword evidence="4 6" id="KW-0378">Hydrolase</keyword>
<keyword evidence="1 6" id="KW-1277">Toxin-antitoxin system</keyword>
<keyword evidence="3 6" id="KW-0479">Metal-binding</keyword>
<dbReference type="InterPro" id="IPR051619">
    <property type="entry name" value="TypeII_TA_RNase_PINc/VapC"/>
</dbReference>
<dbReference type="SUPFAM" id="SSF88723">
    <property type="entry name" value="PIN domain-like"/>
    <property type="match status" value="1"/>
</dbReference>
<dbReference type="EC" id="3.1.-.-" evidence="6"/>
<dbReference type="EMBL" id="VBUU01000001">
    <property type="protein sequence ID" value="TLG17953.1"/>
    <property type="molecule type" value="Genomic_DNA"/>
</dbReference>
<feature type="binding site" evidence="6">
    <location>
        <position position="5"/>
    </location>
    <ligand>
        <name>Mg(2+)</name>
        <dbReference type="ChEBI" id="CHEBI:18420"/>
    </ligand>
</feature>
<keyword evidence="6" id="KW-0800">Toxin</keyword>
<keyword evidence="5 6" id="KW-0460">Magnesium</keyword>
<evidence type="ECO:0000256" key="4">
    <source>
        <dbReference type="ARBA" id="ARBA00022801"/>
    </source>
</evidence>
<evidence type="ECO:0000256" key="2">
    <source>
        <dbReference type="ARBA" id="ARBA00022722"/>
    </source>
</evidence>
<dbReference type="InterPro" id="IPR029060">
    <property type="entry name" value="PIN-like_dom_sf"/>
</dbReference>
<reference evidence="8 9" key="1">
    <citation type="submission" date="2019-05" db="EMBL/GenBank/DDBJ databases">
        <title>Genomes sequences of two Nocardia cyriacigeorgica environmental isolates, type strains Nocardia asteroides ATCC 19247 and Nocardia cyriacigeorgica DSM 44484.</title>
        <authorList>
            <person name="Vautrin F."/>
            <person name="Bergeron E."/>
            <person name="Dubost A."/>
            <person name="Abrouk D."/>
            <person name="Rodriguez Nava V."/>
            <person name="Pujic P."/>
        </authorList>
    </citation>
    <scope>NUCLEOTIDE SEQUENCE [LARGE SCALE GENOMIC DNA]</scope>
    <source>
        <strain evidence="8 9">EML 1456</strain>
    </source>
</reference>
<evidence type="ECO:0000313" key="9">
    <source>
        <dbReference type="Proteomes" id="UP000308349"/>
    </source>
</evidence>
<accession>A0A5R8PL29</accession>
<dbReference type="GO" id="GO:0090729">
    <property type="term" value="F:toxin activity"/>
    <property type="evidence" value="ECO:0007669"/>
    <property type="project" value="UniProtKB-KW"/>
</dbReference>
<dbReference type="HAMAP" id="MF_00265">
    <property type="entry name" value="VapC_Nob1"/>
    <property type="match status" value="1"/>
</dbReference>
<feature type="binding site" evidence="6">
    <location>
        <position position="97"/>
    </location>
    <ligand>
        <name>Mg(2+)</name>
        <dbReference type="ChEBI" id="CHEBI:18420"/>
    </ligand>
</feature>